<proteinExistence type="predicted"/>
<evidence type="ECO:0000313" key="2">
    <source>
        <dbReference type="EMBL" id="KMP06031.1"/>
    </source>
</evidence>
<feature type="compositionally biased region" description="Basic and acidic residues" evidence="1">
    <location>
        <begin position="1"/>
        <end position="10"/>
    </location>
</feature>
<dbReference type="Proteomes" id="UP000054565">
    <property type="component" value="Unassembled WGS sequence"/>
</dbReference>
<reference evidence="3" key="1">
    <citation type="journal article" date="2010" name="Genome Res.">
        <title>Population genomic sequencing of Coccidioides fungi reveals recent hybridization and transposon control.</title>
        <authorList>
            <person name="Neafsey D.E."/>
            <person name="Barker B.M."/>
            <person name="Sharpton T.J."/>
            <person name="Stajich J.E."/>
            <person name="Park D.J."/>
            <person name="Whiston E."/>
            <person name="Hung C.-Y."/>
            <person name="McMahan C."/>
            <person name="White J."/>
            <person name="Sykes S."/>
            <person name="Heiman D."/>
            <person name="Young S."/>
            <person name="Zeng Q."/>
            <person name="Abouelleil A."/>
            <person name="Aftuck L."/>
            <person name="Bessette D."/>
            <person name="Brown A."/>
            <person name="FitzGerald M."/>
            <person name="Lui A."/>
            <person name="Macdonald J.P."/>
            <person name="Priest M."/>
            <person name="Orbach M.J."/>
            <person name="Galgiani J.N."/>
            <person name="Kirkland T.N."/>
            <person name="Cole G.T."/>
            <person name="Birren B.W."/>
            <person name="Henn M.R."/>
            <person name="Taylor J.W."/>
            <person name="Rounsley S.D."/>
        </authorList>
    </citation>
    <scope>NUCLEOTIDE SEQUENCE [LARGE SCALE GENOMIC DNA]</scope>
    <source>
        <strain evidence="3">RMSCC 2394</strain>
    </source>
</reference>
<accession>A0A0J6YBC4</accession>
<evidence type="ECO:0000313" key="3">
    <source>
        <dbReference type="Proteomes" id="UP000054565"/>
    </source>
</evidence>
<gene>
    <name evidence="2" type="ORF">CIRG_05711</name>
</gene>
<protein>
    <submittedName>
        <fullName evidence="2">Uncharacterized protein</fullName>
    </submittedName>
</protein>
<feature type="region of interest" description="Disordered" evidence="1">
    <location>
        <begin position="1"/>
        <end position="37"/>
    </location>
</feature>
<sequence length="161" mass="17051">MTSRLSRTERQSLAATAEKPASNTRSPRRPRPAVGGKSRLTALGLVMGKVWALAAGVDESRHSKTISWCVNFLAARGAKPVTSQTRVDSNWTGSDAVPSDGIDEVCCNDADGARMARIRVWTRTIDSMGVYSSSEGACPAAWASQIVKLVVGNASMLATGQ</sequence>
<dbReference type="EMBL" id="DS028096">
    <property type="protein sequence ID" value="KMP06031.1"/>
    <property type="molecule type" value="Genomic_DNA"/>
</dbReference>
<name>A0A0J6YBC4_COCIT</name>
<evidence type="ECO:0000256" key="1">
    <source>
        <dbReference type="SAM" id="MobiDB-lite"/>
    </source>
</evidence>
<dbReference type="AlphaFoldDB" id="A0A0J6YBC4"/>
<organism evidence="2 3">
    <name type="scientific">Coccidioides immitis RMSCC 2394</name>
    <dbReference type="NCBI Taxonomy" id="404692"/>
    <lineage>
        <taxon>Eukaryota</taxon>
        <taxon>Fungi</taxon>
        <taxon>Dikarya</taxon>
        <taxon>Ascomycota</taxon>
        <taxon>Pezizomycotina</taxon>
        <taxon>Eurotiomycetes</taxon>
        <taxon>Eurotiomycetidae</taxon>
        <taxon>Onygenales</taxon>
        <taxon>Onygenaceae</taxon>
        <taxon>Coccidioides</taxon>
    </lineage>
</organism>